<organism evidence="1 2">
    <name type="scientific">Gryllotalpicola daejeonensis</name>
    <dbReference type="NCBI Taxonomy" id="993087"/>
    <lineage>
        <taxon>Bacteria</taxon>
        <taxon>Bacillati</taxon>
        <taxon>Actinomycetota</taxon>
        <taxon>Actinomycetes</taxon>
        <taxon>Micrococcales</taxon>
        <taxon>Microbacteriaceae</taxon>
        <taxon>Gryllotalpicola</taxon>
    </lineage>
</organism>
<name>A0ABP7ZD77_9MICO</name>
<protein>
    <submittedName>
        <fullName evidence="1">Uncharacterized protein</fullName>
    </submittedName>
</protein>
<keyword evidence="2" id="KW-1185">Reference proteome</keyword>
<dbReference type="EMBL" id="BAABBV010000001">
    <property type="protein sequence ID" value="GAA4153815.1"/>
    <property type="molecule type" value="Genomic_DNA"/>
</dbReference>
<reference evidence="1" key="2">
    <citation type="submission" date="2023-12" db="EMBL/GenBank/DDBJ databases">
        <authorList>
            <person name="Sun Q."/>
            <person name="Inoue M."/>
        </authorList>
    </citation>
    <scope>NUCLEOTIDE SEQUENCE</scope>
    <source>
        <strain evidence="1">JCM 17590</strain>
    </source>
</reference>
<evidence type="ECO:0000313" key="2">
    <source>
        <dbReference type="Proteomes" id="UP001415169"/>
    </source>
</evidence>
<sequence>MKTKRPPTERVTVIRTGIDRHAAAPIGGAFIAIAADGWWTTTDKPWKQLIKHAEKQRAEKPTTSAEAVTLIQSIADERDDLLEIVEVR</sequence>
<accession>A0ABP7ZD77</accession>
<dbReference type="RefSeq" id="WP_344789749.1">
    <property type="nucleotide sequence ID" value="NZ_BAABBV010000001.1"/>
</dbReference>
<proteinExistence type="predicted"/>
<gene>
    <name evidence="1" type="ORF">GCM10022286_00670</name>
</gene>
<evidence type="ECO:0000313" key="1">
    <source>
        <dbReference type="EMBL" id="GAA4153815.1"/>
    </source>
</evidence>
<comment type="caution">
    <text evidence="1">The sequence shown here is derived from an EMBL/GenBank/DDBJ whole genome shotgun (WGS) entry which is preliminary data.</text>
</comment>
<dbReference type="Proteomes" id="UP001415169">
    <property type="component" value="Unassembled WGS sequence"/>
</dbReference>
<reference evidence="1" key="1">
    <citation type="journal article" date="2014" name="Int. J. Syst. Evol. Microbiol.">
        <title>Complete genome of a new Firmicutes species belonging to the dominant human colonic microbiota ('Ruminococcus bicirculans') reveals two chromosomes and a selective capacity to utilize plant glucans.</title>
        <authorList>
            <consortium name="NISC Comparative Sequencing Program"/>
            <person name="Wegmann U."/>
            <person name="Louis P."/>
            <person name="Goesmann A."/>
            <person name="Henrissat B."/>
            <person name="Duncan S.H."/>
            <person name="Flint H.J."/>
        </authorList>
    </citation>
    <scope>NUCLEOTIDE SEQUENCE</scope>
    <source>
        <strain evidence="1">JCM 17590</strain>
    </source>
</reference>